<evidence type="ECO:0000313" key="7">
    <source>
        <dbReference type="Proteomes" id="UP000016930"/>
    </source>
</evidence>
<feature type="chain" id="PRO_5004024003" description="Yeast cell wall synthesis Kre9/Knh1-like N-terminal domain-containing protein" evidence="4">
    <location>
        <begin position="18"/>
        <end position="306"/>
    </location>
</feature>
<dbReference type="AlphaFoldDB" id="M2RE03"/>
<dbReference type="OrthoDB" id="2432613at2759"/>
<evidence type="ECO:0000256" key="2">
    <source>
        <dbReference type="SAM" id="MobiDB-lite"/>
    </source>
</evidence>
<keyword evidence="7" id="KW-1185">Reference proteome</keyword>
<accession>M2RE03</accession>
<evidence type="ECO:0000256" key="4">
    <source>
        <dbReference type="SAM" id="SignalP"/>
    </source>
</evidence>
<dbReference type="HOGENOM" id="CLU_078855_0_0_1"/>
<dbReference type="GO" id="GO:0006078">
    <property type="term" value="P:(1-&gt;6)-beta-D-glucan biosynthetic process"/>
    <property type="evidence" value="ECO:0007669"/>
    <property type="project" value="InterPro"/>
</dbReference>
<protein>
    <recommendedName>
        <fullName evidence="5">Yeast cell wall synthesis Kre9/Knh1-like N-terminal domain-containing protein</fullName>
    </recommendedName>
</protein>
<dbReference type="STRING" id="914234.M2RE03"/>
<feature type="domain" description="Yeast cell wall synthesis Kre9/Knh1-like N-terminal" evidence="5">
    <location>
        <begin position="23"/>
        <end position="121"/>
    </location>
</feature>
<gene>
    <name evidence="6" type="ORF">CERSUDRAFT_114942</name>
</gene>
<dbReference type="Pfam" id="PF10342">
    <property type="entry name" value="Kre9_KNH"/>
    <property type="match status" value="1"/>
</dbReference>
<dbReference type="GO" id="GO:0042546">
    <property type="term" value="P:cell wall biogenesis"/>
    <property type="evidence" value="ECO:0007669"/>
    <property type="project" value="InterPro"/>
</dbReference>
<organism evidence="6 7">
    <name type="scientific">Ceriporiopsis subvermispora (strain B)</name>
    <name type="common">White-rot fungus</name>
    <name type="synonym">Gelatoporia subvermispora</name>
    <dbReference type="NCBI Taxonomy" id="914234"/>
    <lineage>
        <taxon>Eukaryota</taxon>
        <taxon>Fungi</taxon>
        <taxon>Dikarya</taxon>
        <taxon>Basidiomycota</taxon>
        <taxon>Agaricomycotina</taxon>
        <taxon>Agaricomycetes</taxon>
        <taxon>Polyporales</taxon>
        <taxon>Gelatoporiaceae</taxon>
        <taxon>Gelatoporia</taxon>
    </lineage>
</organism>
<proteinExistence type="predicted"/>
<evidence type="ECO:0000256" key="3">
    <source>
        <dbReference type="SAM" id="Phobius"/>
    </source>
</evidence>
<evidence type="ECO:0000256" key="1">
    <source>
        <dbReference type="ARBA" id="ARBA00022729"/>
    </source>
</evidence>
<feature type="transmembrane region" description="Helical" evidence="3">
    <location>
        <begin position="286"/>
        <end position="305"/>
    </location>
</feature>
<dbReference type="EMBL" id="KB445797">
    <property type="protein sequence ID" value="EMD37041.1"/>
    <property type="molecule type" value="Genomic_DNA"/>
</dbReference>
<evidence type="ECO:0000259" key="5">
    <source>
        <dbReference type="Pfam" id="PF10342"/>
    </source>
</evidence>
<name>M2RE03_CERS8</name>
<dbReference type="Proteomes" id="UP000016930">
    <property type="component" value="Unassembled WGS sequence"/>
</dbReference>
<dbReference type="PANTHER" id="PTHR28154">
    <property type="entry name" value="CELL WALL SYNTHESIS PROTEIN KNH1-RELATED"/>
    <property type="match status" value="1"/>
</dbReference>
<keyword evidence="3" id="KW-0812">Transmembrane</keyword>
<dbReference type="InterPro" id="IPR018466">
    <property type="entry name" value="Kre9/Knh1-like_N"/>
</dbReference>
<sequence>MYMSTLVFLVFALSVQATIFVTSPASDGTCQGGSSCTVEWEDNGEAPLLSTIGPCFVGLYNGNHVLIQQIDPVNVASVHSLTFTPDPQAGPNGGGYYVNFTTVNPIGSPAAHYTQYSPDFKLDAMDGSFSSPVASDTSSISAPSTILSPTSLSVSASATAASASGSISANASVSAVSASAKSSAARGTLTIPPSSAASGNSLNGTAAASSASVAASSAANASAISSAILSAASSASSLSSALSSASGLVTSRSSDSSVIPTSSSPSPSASPTSSTSAALGSPIQNSMGIIPLLVAVGTIISYGLLF</sequence>
<keyword evidence="1 4" id="KW-0732">Signal</keyword>
<reference evidence="6 7" key="1">
    <citation type="journal article" date="2012" name="Proc. Natl. Acad. Sci. U.S.A.">
        <title>Comparative genomics of Ceriporiopsis subvermispora and Phanerochaete chrysosporium provide insight into selective ligninolysis.</title>
        <authorList>
            <person name="Fernandez-Fueyo E."/>
            <person name="Ruiz-Duenas F.J."/>
            <person name="Ferreira P."/>
            <person name="Floudas D."/>
            <person name="Hibbett D.S."/>
            <person name="Canessa P."/>
            <person name="Larrondo L.F."/>
            <person name="James T.Y."/>
            <person name="Seelenfreund D."/>
            <person name="Lobos S."/>
            <person name="Polanco R."/>
            <person name="Tello M."/>
            <person name="Honda Y."/>
            <person name="Watanabe T."/>
            <person name="Watanabe T."/>
            <person name="Ryu J.S."/>
            <person name="Kubicek C.P."/>
            <person name="Schmoll M."/>
            <person name="Gaskell J."/>
            <person name="Hammel K.E."/>
            <person name="St John F.J."/>
            <person name="Vanden Wymelenberg A."/>
            <person name="Sabat G."/>
            <person name="Splinter BonDurant S."/>
            <person name="Syed K."/>
            <person name="Yadav J.S."/>
            <person name="Doddapaneni H."/>
            <person name="Subramanian V."/>
            <person name="Lavin J.L."/>
            <person name="Oguiza J.A."/>
            <person name="Perez G."/>
            <person name="Pisabarro A.G."/>
            <person name="Ramirez L."/>
            <person name="Santoyo F."/>
            <person name="Master E."/>
            <person name="Coutinho P.M."/>
            <person name="Henrissat B."/>
            <person name="Lombard V."/>
            <person name="Magnuson J.K."/>
            <person name="Kuees U."/>
            <person name="Hori C."/>
            <person name="Igarashi K."/>
            <person name="Samejima M."/>
            <person name="Held B.W."/>
            <person name="Barry K.W."/>
            <person name="LaButti K.M."/>
            <person name="Lapidus A."/>
            <person name="Lindquist E.A."/>
            <person name="Lucas S.M."/>
            <person name="Riley R."/>
            <person name="Salamov A.A."/>
            <person name="Hoffmeister D."/>
            <person name="Schwenk D."/>
            <person name="Hadar Y."/>
            <person name="Yarden O."/>
            <person name="de Vries R.P."/>
            <person name="Wiebenga A."/>
            <person name="Stenlid J."/>
            <person name="Eastwood D."/>
            <person name="Grigoriev I.V."/>
            <person name="Berka R.M."/>
            <person name="Blanchette R.A."/>
            <person name="Kersten P."/>
            <person name="Martinez A.T."/>
            <person name="Vicuna R."/>
            <person name="Cullen D."/>
        </authorList>
    </citation>
    <scope>NUCLEOTIDE SEQUENCE [LARGE SCALE GENOMIC DNA]</scope>
    <source>
        <strain evidence="6 7">B</strain>
    </source>
</reference>
<keyword evidence="3" id="KW-0472">Membrane</keyword>
<feature type="region of interest" description="Disordered" evidence="2">
    <location>
        <begin position="251"/>
        <end position="277"/>
    </location>
</feature>
<feature type="signal peptide" evidence="4">
    <location>
        <begin position="1"/>
        <end position="17"/>
    </location>
</feature>
<feature type="compositionally biased region" description="Low complexity" evidence="2">
    <location>
        <begin position="251"/>
        <end position="276"/>
    </location>
</feature>
<dbReference type="PANTHER" id="PTHR28154:SF1">
    <property type="entry name" value="CELL WALL SYNTHESIS PROTEIN KNH1-RELATED"/>
    <property type="match status" value="1"/>
</dbReference>
<evidence type="ECO:0000313" key="6">
    <source>
        <dbReference type="EMBL" id="EMD37041.1"/>
    </source>
</evidence>
<dbReference type="InterPro" id="IPR045328">
    <property type="entry name" value="Kre9/Knh1"/>
</dbReference>
<keyword evidence="3" id="KW-1133">Transmembrane helix</keyword>